<dbReference type="GO" id="GO:0102164">
    <property type="term" value="F:2-heptyl-3-hydroxy-4(1H)-quinolone synthase activity"/>
    <property type="evidence" value="ECO:0007669"/>
    <property type="project" value="UniProtKB-EC"/>
</dbReference>
<dbReference type="Gene3D" id="3.50.50.60">
    <property type="entry name" value="FAD/NAD(P)-binding domain"/>
    <property type="match status" value="1"/>
</dbReference>
<protein>
    <submittedName>
        <fullName evidence="2">2-heptyl-3-hydroxy-4(1H)-quinolone synthase</fullName>
        <ecNumber evidence="2">1.14.13.182</ecNumber>
    </submittedName>
</protein>
<dbReference type="GO" id="GO:0071949">
    <property type="term" value="F:FAD binding"/>
    <property type="evidence" value="ECO:0007669"/>
    <property type="project" value="InterPro"/>
</dbReference>
<dbReference type="SUPFAM" id="SSF51905">
    <property type="entry name" value="FAD/NAD(P)-binding domain"/>
    <property type="match status" value="1"/>
</dbReference>
<dbReference type="PRINTS" id="PR00420">
    <property type="entry name" value="RNGMNOXGNASE"/>
</dbReference>
<proteinExistence type="predicted"/>
<dbReference type="PANTHER" id="PTHR46865">
    <property type="entry name" value="OXIDOREDUCTASE-RELATED"/>
    <property type="match status" value="1"/>
</dbReference>
<dbReference type="InterPro" id="IPR036188">
    <property type="entry name" value="FAD/NAD-bd_sf"/>
</dbReference>
<organism evidence="2">
    <name type="scientific">Variovorax paradoxus</name>
    <dbReference type="NCBI Taxonomy" id="34073"/>
    <lineage>
        <taxon>Bacteria</taxon>
        <taxon>Pseudomonadati</taxon>
        <taxon>Pseudomonadota</taxon>
        <taxon>Betaproteobacteria</taxon>
        <taxon>Burkholderiales</taxon>
        <taxon>Comamonadaceae</taxon>
        <taxon>Variovorax</taxon>
    </lineage>
</organism>
<dbReference type="EMBL" id="LR743508">
    <property type="protein sequence ID" value="CAA2109522.1"/>
    <property type="molecule type" value="Genomic_DNA"/>
</dbReference>
<evidence type="ECO:0000313" key="2">
    <source>
        <dbReference type="EMBL" id="CAA2109522.1"/>
    </source>
</evidence>
<feature type="domain" description="FAD-binding" evidence="1">
    <location>
        <begin position="2"/>
        <end position="162"/>
    </location>
</feature>
<accession>A0A679JJW7</accession>
<dbReference type="InterPro" id="IPR002938">
    <property type="entry name" value="FAD-bd"/>
</dbReference>
<dbReference type="EC" id="1.14.13.182" evidence="2"/>
<dbReference type="RefSeq" id="WP_339093474.1">
    <property type="nucleotide sequence ID" value="NZ_LR743508.1"/>
</dbReference>
<gene>
    <name evidence="2" type="primary">pqsH_2</name>
    <name evidence="2" type="ORF">VVAX_05793</name>
</gene>
<dbReference type="Gene3D" id="3.30.9.10">
    <property type="entry name" value="D-Amino Acid Oxidase, subunit A, domain 2"/>
    <property type="match status" value="1"/>
</dbReference>
<dbReference type="PANTHER" id="PTHR46865:SF2">
    <property type="entry name" value="MONOOXYGENASE"/>
    <property type="match status" value="1"/>
</dbReference>
<reference evidence="2" key="1">
    <citation type="submission" date="2019-12" db="EMBL/GenBank/DDBJ databases">
        <authorList>
            <person name="Cremers G."/>
        </authorList>
    </citation>
    <scope>NUCLEOTIDE SEQUENCE</scope>
    <source>
        <strain evidence="2">Vvax</strain>
    </source>
</reference>
<evidence type="ECO:0000259" key="1">
    <source>
        <dbReference type="Pfam" id="PF01494"/>
    </source>
</evidence>
<dbReference type="Pfam" id="PF01494">
    <property type="entry name" value="FAD_binding_3"/>
    <property type="match status" value="1"/>
</dbReference>
<name>A0A679JJW7_VARPD</name>
<dbReference type="AlphaFoldDB" id="A0A679JJW7"/>
<sequence length="388" mass="41935">MNVLVSGASMAGLSAAYWFAHLGHQVTVVERSDGLRPGGAPIDVRGRALGTAQRMGILQRIDDEKVVISQPAPVLDAKGEQVATLDLRWFANETDDDIEISRDRLNNILLDLIPKDVGFRFKVSIASLVDGEGGVDVALTDGSQGRYDLVVGADGLHSNVRRLAFGPERDYVRHFGHYVALLDLPKEREWSRGMLNVPGLKISVRNAGDGPQAMMIAASPEIDYDHRDLAAHRRIIDGFLSRVDAWQVPAIREAFMDPAAKGFYFDSVSQTHMPSWIKGNVAVIGDAGHCAALLSGMGTTLAMVSAETLARTWSECGGDMSAASPVYHESLRPYVEQCQAFAHEGAPIMVPRTQEALDQRNANFRRYAEKAAASSAAPLAATATEGNA</sequence>
<keyword evidence="2" id="KW-0560">Oxidoreductase</keyword>
<dbReference type="InterPro" id="IPR051704">
    <property type="entry name" value="FAD_aromatic-hydroxylase"/>
</dbReference>